<keyword evidence="8" id="KW-1185">Reference proteome</keyword>
<evidence type="ECO:0000256" key="1">
    <source>
        <dbReference type="ARBA" id="ARBA00004141"/>
    </source>
</evidence>
<feature type="transmembrane region" description="Helical" evidence="6">
    <location>
        <begin position="264"/>
        <end position="284"/>
    </location>
</feature>
<feature type="transmembrane region" description="Helical" evidence="6">
    <location>
        <begin position="133"/>
        <end position="150"/>
    </location>
</feature>
<proteinExistence type="predicted"/>
<feature type="transmembrane region" description="Helical" evidence="6">
    <location>
        <begin position="520"/>
        <end position="538"/>
    </location>
</feature>
<dbReference type="AlphaFoldDB" id="A0A9P5N9D5"/>
<dbReference type="Gene3D" id="1.20.1250.20">
    <property type="entry name" value="MFS general substrate transporter like domains"/>
    <property type="match status" value="1"/>
</dbReference>
<evidence type="ECO:0000313" key="8">
    <source>
        <dbReference type="Proteomes" id="UP000724874"/>
    </source>
</evidence>
<feature type="transmembrane region" description="Helical" evidence="6">
    <location>
        <begin position="452"/>
        <end position="476"/>
    </location>
</feature>
<dbReference type="Pfam" id="PF07690">
    <property type="entry name" value="MFS_1"/>
    <property type="match status" value="1"/>
</dbReference>
<dbReference type="GO" id="GO:0022857">
    <property type="term" value="F:transmembrane transporter activity"/>
    <property type="evidence" value="ECO:0007669"/>
    <property type="project" value="InterPro"/>
</dbReference>
<dbReference type="InterPro" id="IPR011701">
    <property type="entry name" value="MFS"/>
</dbReference>
<feature type="transmembrane region" description="Helical" evidence="6">
    <location>
        <begin position="342"/>
        <end position="366"/>
    </location>
</feature>
<gene>
    <name evidence="7" type="ORF">CPB84DRAFT_1855292</name>
</gene>
<feature type="transmembrane region" description="Helical" evidence="6">
    <location>
        <begin position="182"/>
        <end position="207"/>
    </location>
</feature>
<organism evidence="7 8">
    <name type="scientific">Gymnopilus junonius</name>
    <name type="common">Spectacular rustgill mushroom</name>
    <name type="synonym">Gymnopilus spectabilis subsp. junonius</name>
    <dbReference type="NCBI Taxonomy" id="109634"/>
    <lineage>
        <taxon>Eukaryota</taxon>
        <taxon>Fungi</taxon>
        <taxon>Dikarya</taxon>
        <taxon>Basidiomycota</taxon>
        <taxon>Agaricomycotina</taxon>
        <taxon>Agaricomycetes</taxon>
        <taxon>Agaricomycetidae</taxon>
        <taxon>Agaricales</taxon>
        <taxon>Agaricineae</taxon>
        <taxon>Hymenogastraceae</taxon>
        <taxon>Gymnopilus</taxon>
    </lineage>
</organism>
<dbReference type="SUPFAM" id="SSF103473">
    <property type="entry name" value="MFS general substrate transporter"/>
    <property type="match status" value="1"/>
</dbReference>
<feature type="transmembrane region" description="Helical" evidence="6">
    <location>
        <begin position="235"/>
        <end position="258"/>
    </location>
</feature>
<dbReference type="GO" id="GO:0005886">
    <property type="term" value="C:plasma membrane"/>
    <property type="evidence" value="ECO:0007669"/>
    <property type="project" value="TreeGrafter"/>
</dbReference>
<dbReference type="InterPro" id="IPR036259">
    <property type="entry name" value="MFS_trans_sf"/>
</dbReference>
<feature type="transmembrane region" description="Helical" evidence="6">
    <location>
        <begin position="91"/>
        <end position="113"/>
    </location>
</feature>
<feature type="transmembrane region" description="Helical" evidence="6">
    <location>
        <begin position="425"/>
        <end position="446"/>
    </location>
</feature>
<name>A0A9P5N9D5_GYMJU</name>
<dbReference type="OrthoDB" id="2533084at2759"/>
<comment type="subcellular location">
    <subcellularLocation>
        <location evidence="1">Membrane</location>
        <topology evidence="1">Multi-pass membrane protein</topology>
    </subcellularLocation>
</comment>
<dbReference type="Proteomes" id="UP000724874">
    <property type="component" value="Unassembled WGS sequence"/>
</dbReference>
<dbReference type="EMBL" id="JADNYJ010000330">
    <property type="protein sequence ID" value="KAF8870969.1"/>
    <property type="molecule type" value="Genomic_DNA"/>
</dbReference>
<evidence type="ECO:0000313" key="7">
    <source>
        <dbReference type="EMBL" id="KAF8870969.1"/>
    </source>
</evidence>
<feature type="transmembrane region" description="Helical" evidence="6">
    <location>
        <begin position="386"/>
        <end position="404"/>
    </location>
</feature>
<keyword evidence="4 6" id="KW-0472">Membrane</keyword>
<evidence type="ECO:0000256" key="6">
    <source>
        <dbReference type="SAM" id="Phobius"/>
    </source>
</evidence>
<evidence type="ECO:0000256" key="5">
    <source>
        <dbReference type="SAM" id="MobiDB-lite"/>
    </source>
</evidence>
<feature type="transmembrane region" description="Helical" evidence="6">
    <location>
        <begin position="488"/>
        <end position="508"/>
    </location>
</feature>
<comment type="caution">
    <text evidence="7">The sequence shown here is derived from an EMBL/GenBank/DDBJ whole genome shotgun (WGS) entry which is preliminary data.</text>
</comment>
<feature type="region of interest" description="Disordered" evidence="5">
    <location>
        <begin position="1"/>
        <end position="27"/>
    </location>
</feature>
<dbReference type="PANTHER" id="PTHR23502:SF22">
    <property type="entry name" value="MAJOR FACILITATOR SUPERFAMILY (MFS) PROFILE DOMAIN-CONTAINING PROTEIN"/>
    <property type="match status" value="1"/>
</dbReference>
<feature type="compositionally biased region" description="Basic and acidic residues" evidence="5">
    <location>
        <begin position="1"/>
        <end position="13"/>
    </location>
</feature>
<keyword evidence="3 6" id="KW-1133">Transmembrane helix</keyword>
<reference evidence="7" key="1">
    <citation type="submission" date="2020-11" db="EMBL/GenBank/DDBJ databases">
        <authorList>
            <consortium name="DOE Joint Genome Institute"/>
            <person name="Ahrendt S."/>
            <person name="Riley R."/>
            <person name="Andreopoulos W."/>
            <person name="LaButti K."/>
            <person name="Pangilinan J."/>
            <person name="Ruiz-duenas F.J."/>
            <person name="Barrasa J.M."/>
            <person name="Sanchez-Garcia M."/>
            <person name="Camarero S."/>
            <person name="Miyauchi S."/>
            <person name="Serrano A."/>
            <person name="Linde D."/>
            <person name="Babiker R."/>
            <person name="Drula E."/>
            <person name="Ayuso-Fernandez I."/>
            <person name="Pacheco R."/>
            <person name="Padilla G."/>
            <person name="Ferreira P."/>
            <person name="Barriuso J."/>
            <person name="Kellner H."/>
            <person name="Castanera R."/>
            <person name="Alfaro M."/>
            <person name="Ramirez L."/>
            <person name="Pisabarro A.G."/>
            <person name="Kuo A."/>
            <person name="Tritt A."/>
            <person name="Lipzen A."/>
            <person name="He G."/>
            <person name="Yan M."/>
            <person name="Ng V."/>
            <person name="Cullen D."/>
            <person name="Martin F."/>
            <person name="Rosso M.-N."/>
            <person name="Henrissat B."/>
            <person name="Hibbett D."/>
            <person name="Martinez A.T."/>
            <person name="Grigoriev I.V."/>
        </authorList>
    </citation>
    <scope>NUCLEOTIDE SEQUENCE</scope>
    <source>
        <strain evidence="7">AH 44721</strain>
    </source>
</reference>
<protein>
    <submittedName>
        <fullName evidence="7">MFS general substrate transporter</fullName>
    </submittedName>
</protein>
<keyword evidence="2 6" id="KW-0812">Transmembrane</keyword>
<sequence>MSSEKVDEKHDLESSAASNHDSSSEVDLYSLHEQRAGRLIIDPAEAKVELGEAIAAKLKLSRDGTKVLWPQPTDSPLDPQNWSDRRKAIQLIIITLAAIVPDFDSGIGIAAIFALANQYDTTTGVINNLTSNWSIFLLGWGGLFAVMLIRRLGRLPILFWSQLLALGFLIGCTFAPNLKTFTAMRCLTAFFGTAPQVTVIAPCVLVVTGSSKIHTFKGLYVVTDLFPFHLQARKLNIWTMGFLISPFLSPFAFGFLVARTTWRWAYGIGSIYSAIVVLLIAFFMEETMYDRTVKPIPEPTSTGLRYRIETLVGITGVKMQKYRISWTESIMSCFNLVWRPHLLMILVFEAMVFGFSIGINVTNAVFLGSPPPFGYGFSQFGIAGSYGTPIVSVLLGEIVGRYTNDWIMNISVKRNKGVFEAESRLWACYIAIPLYICGFVTLGAAFQKHLSVGALVMGWGIAEFSVMINTVAVYAYCNDAFPKHHGEISALINLARTLGGFSVAYFQVPWALKNGAIQTFGVEAAIVTGLFLLIVPFMQLKGGDLRAKYSLH</sequence>
<evidence type="ECO:0000256" key="2">
    <source>
        <dbReference type="ARBA" id="ARBA00022692"/>
    </source>
</evidence>
<dbReference type="PANTHER" id="PTHR23502">
    <property type="entry name" value="MAJOR FACILITATOR SUPERFAMILY"/>
    <property type="match status" value="1"/>
</dbReference>
<evidence type="ECO:0000256" key="3">
    <source>
        <dbReference type="ARBA" id="ARBA00022989"/>
    </source>
</evidence>
<accession>A0A9P5N9D5</accession>
<feature type="transmembrane region" description="Helical" evidence="6">
    <location>
        <begin position="157"/>
        <end position="176"/>
    </location>
</feature>
<evidence type="ECO:0000256" key="4">
    <source>
        <dbReference type="ARBA" id="ARBA00023136"/>
    </source>
</evidence>